<evidence type="ECO:0000313" key="1">
    <source>
        <dbReference type="EMBL" id="TDL37391.1"/>
    </source>
</evidence>
<dbReference type="Gene3D" id="1.10.10.1150">
    <property type="entry name" value="Coenzyme PQQ synthesis protein D (PqqD)"/>
    <property type="match status" value="1"/>
</dbReference>
<dbReference type="STRING" id="683150.G205_01988"/>
<dbReference type="RefSeq" id="WP_133349229.1">
    <property type="nucleotide sequence ID" value="NZ_SMZQ01000005.1"/>
</dbReference>
<proteinExistence type="predicted"/>
<dbReference type="EMBL" id="SMZQ01000005">
    <property type="protein sequence ID" value="TDL37391.1"/>
    <property type="molecule type" value="Genomic_DNA"/>
</dbReference>
<dbReference type="OrthoDB" id="5192783at2"/>
<reference evidence="1 2" key="1">
    <citation type="submission" date="2019-03" db="EMBL/GenBank/DDBJ databases">
        <title>Genome Sequencing and Assembly of Various Microbes Isolated from Partially Reclaimed Soil and Acid Mine Drainage (AMD) Site.</title>
        <authorList>
            <person name="Steinbock B."/>
            <person name="Bechtold R."/>
            <person name="Sevigny J.L."/>
            <person name="Thomas D."/>
            <person name="Cuthill L.R."/>
            <person name="Aveiro Johannsen E.J."/>
            <person name="Thomas K."/>
            <person name="Ghosh A."/>
        </authorList>
    </citation>
    <scope>NUCLEOTIDE SEQUENCE [LARGE SCALE GENOMIC DNA]</scope>
    <source>
        <strain evidence="1 2">S-A1</strain>
    </source>
</reference>
<dbReference type="InterPro" id="IPR041881">
    <property type="entry name" value="PqqD_sf"/>
</dbReference>
<organism evidence="1 2">
    <name type="scientific">Arthrobacter nitrophenolicus</name>
    <dbReference type="NCBI Taxonomy" id="683150"/>
    <lineage>
        <taxon>Bacteria</taxon>
        <taxon>Bacillati</taxon>
        <taxon>Actinomycetota</taxon>
        <taxon>Actinomycetes</taxon>
        <taxon>Micrococcales</taxon>
        <taxon>Micrococcaceae</taxon>
        <taxon>Arthrobacter</taxon>
    </lineage>
</organism>
<gene>
    <name evidence="1" type="ORF">E2R57_11710</name>
</gene>
<protein>
    <submittedName>
        <fullName evidence="1">PqqD family protein</fullName>
    </submittedName>
</protein>
<sequence>MVWKRGGLVAEVCSERRRRVALLHVDATQPVVLEGPAAVIWDLIDGQRTEQSILAELEAIFEDRTGQMHSQVEDFLAGLEAQRLIEAAPGSGR</sequence>
<dbReference type="InterPro" id="IPR008792">
    <property type="entry name" value="PQQD"/>
</dbReference>
<dbReference type="Pfam" id="PF05402">
    <property type="entry name" value="PqqD"/>
    <property type="match status" value="1"/>
</dbReference>
<comment type="caution">
    <text evidence="1">The sequence shown here is derived from an EMBL/GenBank/DDBJ whole genome shotgun (WGS) entry which is preliminary data.</text>
</comment>
<accession>A0A4R5XZH4</accession>
<name>A0A4R5XZH4_9MICC</name>
<dbReference type="AlphaFoldDB" id="A0A4R5XZH4"/>
<evidence type="ECO:0000313" key="2">
    <source>
        <dbReference type="Proteomes" id="UP000294621"/>
    </source>
</evidence>
<dbReference type="Proteomes" id="UP000294621">
    <property type="component" value="Unassembled WGS sequence"/>
</dbReference>